<dbReference type="GO" id="GO:0016779">
    <property type="term" value="F:nucleotidyltransferase activity"/>
    <property type="evidence" value="ECO:0007669"/>
    <property type="project" value="TreeGrafter"/>
</dbReference>
<dbReference type="PANTHER" id="PTHR10953:SF102">
    <property type="entry name" value="ADENYLYLTRANSFERASE AND SULFURTRANSFERASE MOCS3"/>
    <property type="match status" value="1"/>
</dbReference>
<dbReference type="GO" id="GO:0008641">
    <property type="term" value="F:ubiquitin-like modifier activating enzyme activity"/>
    <property type="evidence" value="ECO:0007669"/>
    <property type="project" value="InterPro"/>
</dbReference>
<sequence length="285" mass="32102">MADRYSRQQLFKPIGSKGQEKIRNKHVLIVGAGALGSASAESFVRAGVGKLTIIDRDYVEWSNLQRQQLYAEQDAREKMPKAIAAKNRLEQINSEVQIHAFVMDATSENMEGLLKNVDVIIDATDNFDIRFVINDLSQKHNIPWVYGSCVGSYGMSYIIIPQETPCLHCMLKNIPVTGVTCDTAGIISPTVQIVAAYQVAEALKILVEDFSAIRKTFFMFDIWSNQNHFIKLGKIKTDACLSCGLNRTYPYLSYENQTKATVLCGRNTVQIRTVDNRKYNFDDIE</sequence>
<dbReference type="SUPFAM" id="SSF69572">
    <property type="entry name" value="Activating enzymes of the ubiquitin-like proteins"/>
    <property type="match status" value="1"/>
</dbReference>
<comment type="caution">
    <text evidence="3">The sequence shown here is derived from an EMBL/GenBank/DDBJ whole genome shotgun (WGS) entry which is preliminary data.</text>
</comment>
<dbReference type="InterPro" id="IPR035985">
    <property type="entry name" value="Ubiquitin-activating_enz"/>
</dbReference>
<dbReference type="EMBL" id="SZOH01000833">
    <property type="protein sequence ID" value="TKJ03560.1"/>
    <property type="molecule type" value="Genomic_DNA"/>
</dbReference>
<gene>
    <name evidence="3" type="ORF">FC695_13745</name>
</gene>
<dbReference type="GO" id="GO:0008146">
    <property type="term" value="F:sulfotransferase activity"/>
    <property type="evidence" value="ECO:0007669"/>
    <property type="project" value="TreeGrafter"/>
</dbReference>
<accession>A0A9X9F6H0</accession>
<name>A0A9X9F6H0_BACCE</name>
<feature type="domain" description="THIF-type NAD/FAD binding fold" evidence="2">
    <location>
        <begin position="5"/>
        <end position="238"/>
    </location>
</feature>
<evidence type="ECO:0000259" key="2">
    <source>
        <dbReference type="Pfam" id="PF00899"/>
    </source>
</evidence>
<dbReference type="Proteomes" id="UP000308444">
    <property type="component" value="Unassembled WGS sequence"/>
</dbReference>
<dbReference type="CDD" id="cd00757">
    <property type="entry name" value="ThiF_MoeB_HesA_family"/>
    <property type="match status" value="1"/>
</dbReference>
<dbReference type="GO" id="GO:0004792">
    <property type="term" value="F:thiosulfate-cyanide sulfurtransferase activity"/>
    <property type="evidence" value="ECO:0007669"/>
    <property type="project" value="TreeGrafter"/>
</dbReference>
<dbReference type="NCBIfam" id="NF009123">
    <property type="entry name" value="PRK12475.1"/>
    <property type="match status" value="1"/>
</dbReference>
<dbReference type="InterPro" id="IPR000594">
    <property type="entry name" value="ThiF_NAD_FAD-bd"/>
</dbReference>
<dbReference type="Gene3D" id="3.40.50.720">
    <property type="entry name" value="NAD(P)-binding Rossmann-like Domain"/>
    <property type="match status" value="1"/>
</dbReference>
<evidence type="ECO:0000256" key="1">
    <source>
        <dbReference type="ARBA" id="ARBA00009919"/>
    </source>
</evidence>
<protein>
    <submittedName>
        <fullName evidence="3">Thiamine biosynthesis protein MoeB</fullName>
    </submittedName>
</protein>
<evidence type="ECO:0000313" key="3">
    <source>
        <dbReference type="EMBL" id="TKJ03560.1"/>
    </source>
</evidence>
<dbReference type="FunFam" id="3.40.50.720:FF:000080">
    <property type="entry name" value="Thiazole biosynthesis adenylyltransferase ThiF"/>
    <property type="match status" value="1"/>
</dbReference>
<dbReference type="AlphaFoldDB" id="A0A9X9F6H0"/>
<comment type="similarity">
    <text evidence="1">Belongs to the HesA/MoeB/ThiF family.</text>
</comment>
<dbReference type="GO" id="GO:0005829">
    <property type="term" value="C:cytosol"/>
    <property type="evidence" value="ECO:0007669"/>
    <property type="project" value="TreeGrafter"/>
</dbReference>
<reference evidence="3 4" key="1">
    <citation type="journal article" date="2019" name="Environ. Microbiol.">
        <title>An active ?-lactamase is a part of an orchestrated cell wall stress resistance network of Bacillus subtilis and related rhizosphere species.</title>
        <authorList>
            <person name="Bucher T."/>
            <person name="Keren-Paz A."/>
            <person name="Hausser J."/>
            <person name="Olender T."/>
            <person name="Cytryn E."/>
            <person name="Kolodkin-Gal I."/>
        </authorList>
    </citation>
    <scope>NUCLEOTIDE SEQUENCE [LARGE SCALE GENOMIC DNA]</scope>
    <source>
        <strain evidence="3 4">I32</strain>
    </source>
</reference>
<evidence type="ECO:0000313" key="4">
    <source>
        <dbReference type="Proteomes" id="UP000308444"/>
    </source>
</evidence>
<dbReference type="Pfam" id="PF00899">
    <property type="entry name" value="ThiF"/>
    <property type="match status" value="1"/>
</dbReference>
<organism evidence="3 4">
    <name type="scientific">Bacillus cereus</name>
    <dbReference type="NCBI Taxonomy" id="1396"/>
    <lineage>
        <taxon>Bacteria</taxon>
        <taxon>Bacillati</taxon>
        <taxon>Bacillota</taxon>
        <taxon>Bacilli</taxon>
        <taxon>Bacillales</taxon>
        <taxon>Bacillaceae</taxon>
        <taxon>Bacillus</taxon>
        <taxon>Bacillus cereus group</taxon>
    </lineage>
</organism>
<dbReference type="PANTHER" id="PTHR10953">
    <property type="entry name" value="UBIQUITIN-ACTIVATING ENZYME E1"/>
    <property type="match status" value="1"/>
</dbReference>
<dbReference type="InterPro" id="IPR045886">
    <property type="entry name" value="ThiF/MoeB/HesA"/>
</dbReference>
<proteinExistence type="inferred from homology"/>
<feature type="non-terminal residue" evidence="3">
    <location>
        <position position="285"/>
    </location>
</feature>